<gene>
    <name evidence="1" type="ORF">FJD38_09935</name>
</gene>
<dbReference type="RefSeq" id="WP_146385151.1">
    <property type="nucleotide sequence ID" value="NZ_VFIO01000003.1"/>
</dbReference>
<keyword evidence="2" id="KW-1185">Reference proteome</keyword>
<protein>
    <submittedName>
        <fullName evidence="1">Uncharacterized protein</fullName>
    </submittedName>
</protein>
<sequence>MFEPKDVDSDDVTYNWSSYSCRETPSAEDYLEYARMDLADGTESRNLINALANAKRALHLRMEDVCLGFGCISLTRVKNFHLLSDYILKCGLPSPSVLEKFNKLRNVTEHSYEVPSLEMVEIYTGVAHLFLSATDRWSVRHPYEIDTCVTDKSGTKQLRHIFFNWQKGEVTLKIRDLDSKPYEFPHSITYTNKDKEFFDWVTYGVKHSS</sequence>
<organism evidence="1 2">
    <name type="scientific">Pseudomonas saxonica</name>
    <dbReference type="NCBI Taxonomy" id="2600598"/>
    <lineage>
        <taxon>Bacteria</taxon>
        <taxon>Pseudomonadati</taxon>
        <taxon>Pseudomonadota</taxon>
        <taxon>Gammaproteobacteria</taxon>
        <taxon>Pseudomonadales</taxon>
        <taxon>Pseudomonadaceae</taxon>
        <taxon>Pseudomonas</taxon>
    </lineage>
</organism>
<dbReference type="Proteomes" id="UP000318428">
    <property type="component" value="Unassembled WGS sequence"/>
</dbReference>
<proteinExistence type="predicted"/>
<name>A0ABY3GIX0_9PSED</name>
<accession>A0ABY3GIX0</accession>
<comment type="caution">
    <text evidence="1">The sequence shown here is derived from an EMBL/GenBank/DDBJ whole genome shotgun (WGS) entry which is preliminary data.</text>
</comment>
<evidence type="ECO:0000313" key="1">
    <source>
        <dbReference type="EMBL" id="TWR89836.1"/>
    </source>
</evidence>
<evidence type="ECO:0000313" key="2">
    <source>
        <dbReference type="Proteomes" id="UP000318428"/>
    </source>
</evidence>
<dbReference type="EMBL" id="VFIO01000003">
    <property type="protein sequence ID" value="TWR89836.1"/>
    <property type="molecule type" value="Genomic_DNA"/>
</dbReference>
<reference evidence="1 2" key="1">
    <citation type="submission" date="2019-06" db="EMBL/GenBank/DDBJ databases">
        <title>Pseudomonas bimorpha sp. nov. isolated from bovine raw milk and skim milk concentrate.</title>
        <authorList>
            <person name="Hofmann K."/>
            <person name="Huptas C."/>
            <person name="Doll E."/>
            <person name="Scherer S."/>
            <person name="Wenning M."/>
        </authorList>
    </citation>
    <scope>NUCLEOTIDE SEQUENCE [LARGE SCALE GENOMIC DNA]</scope>
    <source>
        <strain evidence="1 2">DSM 108989</strain>
    </source>
</reference>